<evidence type="ECO:0000313" key="1">
    <source>
        <dbReference type="EMBL" id="KAF9746708.1"/>
    </source>
</evidence>
<sequence length="112" mass="13099">MTPKTAIICVPTVNDGYFGYGVGFQTCIRRCRPDQVIPQIGHSIICEYLEYLEVLSLMWAKNKPVEYFLDLIIKTQKYIRLRTRQGNERKLVDIALIRTGRGVSHRIDKYYE</sequence>
<organism evidence="1 2">
    <name type="scientific">Bionectria ochroleuca</name>
    <name type="common">Gliocladium roseum</name>
    <dbReference type="NCBI Taxonomy" id="29856"/>
    <lineage>
        <taxon>Eukaryota</taxon>
        <taxon>Fungi</taxon>
        <taxon>Dikarya</taxon>
        <taxon>Ascomycota</taxon>
        <taxon>Pezizomycotina</taxon>
        <taxon>Sordariomycetes</taxon>
        <taxon>Hypocreomycetidae</taxon>
        <taxon>Hypocreales</taxon>
        <taxon>Bionectriaceae</taxon>
        <taxon>Clonostachys</taxon>
    </lineage>
</organism>
<dbReference type="Proteomes" id="UP000616885">
    <property type="component" value="Unassembled WGS sequence"/>
</dbReference>
<reference evidence="1" key="1">
    <citation type="submission" date="2020-10" db="EMBL/GenBank/DDBJ databases">
        <title>High-Quality Genome Resource of Clonostachys rosea strain S41 by Oxford Nanopore Long-Read Sequencing.</title>
        <authorList>
            <person name="Wang H."/>
        </authorList>
    </citation>
    <scope>NUCLEOTIDE SEQUENCE</scope>
    <source>
        <strain evidence="1">S41</strain>
    </source>
</reference>
<protein>
    <submittedName>
        <fullName evidence="1">Uncharacterized protein</fullName>
    </submittedName>
</protein>
<comment type="caution">
    <text evidence="1">The sequence shown here is derived from an EMBL/GenBank/DDBJ whole genome shotgun (WGS) entry which is preliminary data.</text>
</comment>
<dbReference type="EMBL" id="JADCTT010000011">
    <property type="protein sequence ID" value="KAF9746708.1"/>
    <property type="molecule type" value="Genomic_DNA"/>
</dbReference>
<accession>A0A8H7N422</accession>
<gene>
    <name evidence="1" type="ORF">IM811_003613</name>
</gene>
<proteinExistence type="predicted"/>
<dbReference type="AlphaFoldDB" id="A0A8H7N422"/>
<name>A0A8H7N422_BIOOC</name>
<evidence type="ECO:0000313" key="2">
    <source>
        <dbReference type="Proteomes" id="UP000616885"/>
    </source>
</evidence>